<proteinExistence type="predicted"/>
<reference evidence="1" key="1">
    <citation type="submission" date="2022-03" db="EMBL/GenBank/DDBJ databases">
        <authorList>
            <person name="Martin H S."/>
        </authorList>
    </citation>
    <scope>NUCLEOTIDE SEQUENCE</scope>
</reference>
<accession>A0ABN8IFD9</accession>
<sequence length="68" mass="7528">MAALSDDIILAYARDSTSSNSMERSMCSKNSRRLSMAENFPFPPHYKCEPALGKRHSGAAYGPHSRHS</sequence>
<organism evidence="1 2">
    <name type="scientific">Iphiclides podalirius</name>
    <name type="common">scarce swallowtail</name>
    <dbReference type="NCBI Taxonomy" id="110791"/>
    <lineage>
        <taxon>Eukaryota</taxon>
        <taxon>Metazoa</taxon>
        <taxon>Ecdysozoa</taxon>
        <taxon>Arthropoda</taxon>
        <taxon>Hexapoda</taxon>
        <taxon>Insecta</taxon>
        <taxon>Pterygota</taxon>
        <taxon>Neoptera</taxon>
        <taxon>Endopterygota</taxon>
        <taxon>Lepidoptera</taxon>
        <taxon>Glossata</taxon>
        <taxon>Ditrysia</taxon>
        <taxon>Papilionoidea</taxon>
        <taxon>Papilionidae</taxon>
        <taxon>Papilioninae</taxon>
        <taxon>Iphiclides</taxon>
    </lineage>
</organism>
<feature type="non-terminal residue" evidence="1">
    <location>
        <position position="68"/>
    </location>
</feature>
<dbReference type="Proteomes" id="UP000837857">
    <property type="component" value="Chromosome 21"/>
</dbReference>
<dbReference type="EMBL" id="OW152833">
    <property type="protein sequence ID" value="CAH2054144.1"/>
    <property type="molecule type" value="Genomic_DNA"/>
</dbReference>
<gene>
    <name evidence="1" type="ORF">IPOD504_LOCUS8506</name>
</gene>
<protein>
    <submittedName>
        <fullName evidence="1">Uncharacterized protein</fullName>
    </submittedName>
</protein>
<keyword evidence="2" id="KW-1185">Reference proteome</keyword>
<evidence type="ECO:0000313" key="2">
    <source>
        <dbReference type="Proteomes" id="UP000837857"/>
    </source>
</evidence>
<name>A0ABN8IFD9_9NEOP</name>
<evidence type="ECO:0000313" key="1">
    <source>
        <dbReference type="EMBL" id="CAH2054144.1"/>
    </source>
</evidence>